<accession>A0A212L1B5</accession>
<dbReference type="PIRSF" id="PIRSF001439">
    <property type="entry name" value="CryM"/>
    <property type="match status" value="1"/>
</dbReference>
<dbReference type="PANTHER" id="PTHR13812">
    <property type="entry name" value="KETIMINE REDUCTASE MU-CRYSTALLIN"/>
    <property type="match status" value="1"/>
</dbReference>
<reference evidence="2" key="1">
    <citation type="submission" date="2016-08" db="EMBL/GenBank/DDBJ databases">
        <authorList>
            <person name="Seilhamer J.J."/>
        </authorList>
    </citation>
    <scope>NUCLEOTIDE SEQUENCE</scope>
    <source>
        <strain evidence="2">86-1</strain>
    </source>
</reference>
<evidence type="ECO:0000313" key="2">
    <source>
        <dbReference type="EMBL" id="SCM71351.1"/>
    </source>
</evidence>
<dbReference type="Pfam" id="PF02423">
    <property type="entry name" value="OCD_Mu_crystall"/>
    <property type="match status" value="1"/>
</dbReference>
<dbReference type="InterPro" id="IPR036291">
    <property type="entry name" value="NAD(P)-bd_dom_sf"/>
</dbReference>
<dbReference type="InterPro" id="IPR023401">
    <property type="entry name" value="ODC_N"/>
</dbReference>
<sequence>MLYVSEETAKSVVTMADAIETIEGVFCEIGRGAAKVFPVVMGHGPKQGTSFSMKSGLLTNRGVLGLKVGSYWPENRKQGHNAHASTTLLLDPETGYAKALVGASHMTALRTAAADAVAVRHLSRPDCATLAIFGAGHQAWYELLAICEVRKIRQVFVTNRSKEAAAAFARRIREELSLEANAVDAPDAVQQADIIVTVTAAREPLFSADMVRAGTHVSAMGADGEGKQELDPALFARANLFADVVEQSITVGEYEKAFKTGLVNKERITPLGAVLNGRAGRTNGKQITVFDSSGMALQDVAICALALEKAHNRGMAKEI</sequence>
<gene>
    <name evidence="2" type="ORF">KL86DES1_11014</name>
</gene>
<dbReference type="InterPro" id="IPR003462">
    <property type="entry name" value="ODC_Mu_crystall"/>
</dbReference>
<dbReference type="Gene3D" id="3.30.1780.10">
    <property type="entry name" value="ornithine cyclodeaminase, domain 1"/>
    <property type="match status" value="1"/>
</dbReference>
<dbReference type="RefSeq" id="WP_179979748.1">
    <property type="nucleotide sequence ID" value="NZ_LT608333.1"/>
</dbReference>
<dbReference type="GO" id="GO:0016491">
    <property type="term" value="F:oxidoreductase activity"/>
    <property type="evidence" value="ECO:0007669"/>
    <property type="project" value="UniProtKB-ARBA"/>
</dbReference>
<dbReference type="FunFam" id="3.40.50.720:FF:000311">
    <property type="entry name" value="Ornithine cyclodeaminase"/>
    <property type="match status" value="1"/>
</dbReference>
<comment type="similarity">
    <text evidence="1">Belongs to the ornithine cyclodeaminase/mu-crystallin family.</text>
</comment>
<dbReference type="SUPFAM" id="SSF51735">
    <property type="entry name" value="NAD(P)-binding Rossmann-fold domains"/>
    <property type="match status" value="1"/>
</dbReference>
<dbReference type="GO" id="GO:0005737">
    <property type="term" value="C:cytoplasm"/>
    <property type="evidence" value="ECO:0007669"/>
    <property type="project" value="TreeGrafter"/>
</dbReference>
<name>A0A212L1B5_9BACT</name>
<dbReference type="PANTHER" id="PTHR13812:SF19">
    <property type="entry name" value="KETIMINE REDUCTASE MU-CRYSTALLIN"/>
    <property type="match status" value="1"/>
</dbReference>
<organism evidence="2">
    <name type="scientific">uncultured Desulfovibrio sp</name>
    <dbReference type="NCBI Taxonomy" id="167968"/>
    <lineage>
        <taxon>Bacteria</taxon>
        <taxon>Pseudomonadati</taxon>
        <taxon>Thermodesulfobacteriota</taxon>
        <taxon>Desulfovibrionia</taxon>
        <taxon>Desulfovibrionales</taxon>
        <taxon>Desulfovibrionaceae</taxon>
        <taxon>Desulfovibrio</taxon>
        <taxon>environmental samples</taxon>
    </lineage>
</organism>
<dbReference type="EMBL" id="FMJC01000001">
    <property type="protein sequence ID" value="SCM71351.1"/>
    <property type="molecule type" value="Genomic_DNA"/>
</dbReference>
<dbReference type="GO" id="GO:0019752">
    <property type="term" value="P:carboxylic acid metabolic process"/>
    <property type="evidence" value="ECO:0007669"/>
    <property type="project" value="UniProtKB-ARBA"/>
</dbReference>
<dbReference type="AlphaFoldDB" id="A0A212L1B5"/>
<protein>
    <submittedName>
        <fullName evidence="2">Ornithine cyclodeaminase/mu-crystallin</fullName>
    </submittedName>
</protein>
<dbReference type="GeneID" id="72382204"/>
<dbReference type="Gene3D" id="3.40.50.720">
    <property type="entry name" value="NAD(P)-binding Rossmann-like Domain"/>
    <property type="match status" value="1"/>
</dbReference>
<proteinExistence type="inferred from homology"/>
<evidence type="ECO:0000256" key="1">
    <source>
        <dbReference type="ARBA" id="ARBA00008903"/>
    </source>
</evidence>